<dbReference type="GO" id="GO:0016747">
    <property type="term" value="F:acyltransferase activity, transferring groups other than amino-acyl groups"/>
    <property type="evidence" value="ECO:0007669"/>
    <property type="project" value="InterPro"/>
</dbReference>
<evidence type="ECO:0000313" key="5">
    <source>
        <dbReference type="Proteomes" id="UP000002727"/>
    </source>
</evidence>
<dbReference type="PANTHER" id="PTHR43877:SF2">
    <property type="entry name" value="AMINOALKYLPHOSPHONATE N-ACETYLTRANSFERASE-RELATED"/>
    <property type="match status" value="1"/>
</dbReference>
<dbReference type="InterPro" id="IPR016181">
    <property type="entry name" value="Acyl_CoA_acyltransferase"/>
</dbReference>
<feature type="domain" description="N-acetyltransferase" evidence="3">
    <location>
        <begin position="1"/>
        <end position="151"/>
    </location>
</feature>
<proteinExistence type="predicted"/>
<organism evidence="4 5">
    <name type="scientific">Thermococcus onnurineus (strain NA1)</name>
    <dbReference type="NCBI Taxonomy" id="523850"/>
    <lineage>
        <taxon>Archaea</taxon>
        <taxon>Methanobacteriati</taxon>
        <taxon>Methanobacteriota</taxon>
        <taxon>Thermococci</taxon>
        <taxon>Thermococcales</taxon>
        <taxon>Thermococcaceae</taxon>
        <taxon>Thermococcus</taxon>
    </lineage>
</organism>
<dbReference type="OrthoDB" id="43754at2157"/>
<name>B6YX34_THEON</name>
<protein>
    <recommendedName>
        <fullName evidence="3">N-acetyltransferase domain-containing protein</fullName>
    </recommendedName>
</protein>
<evidence type="ECO:0000313" key="4">
    <source>
        <dbReference type="EMBL" id="ACJ16647.1"/>
    </source>
</evidence>
<dbReference type="RefSeq" id="WP_012572119.1">
    <property type="nucleotide sequence ID" value="NC_011529.1"/>
</dbReference>
<dbReference type="PROSITE" id="PS51186">
    <property type="entry name" value="GNAT"/>
    <property type="match status" value="1"/>
</dbReference>
<dbReference type="GeneID" id="7018181"/>
<dbReference type="HOGENOM" id="CLU_142044_0_0_2"/>
<accession>B6YX34</accession>
<dbReference type="CDD" id="cd04301">
    <property type="entry name" value="NAT_SF"/>
    <property type="match status" value="1"/>
</dbReference>
<dbReference type="Gene3D" id="3.40.630.30">
    <property type="match status" value="1"/>
</dbReference>
<dbReference type="KEGG" id="ton:TON_1159"/>
<dbReference type="PATRIC" id="fig|523850.10.peg.1166"/>
<gene>
    <name evidence="4" type="ordered locus">TON_1159</name>
</gene>
<dbReference type="eggNOG" id="arCOG00833">
    <property type="taxonomic scope" value="Archaea"/>
</dbReference>
<evidence type="ECO:0000256" key="1">
    <source>
        <dbReference type="ARBA" id="ARBA00022679"/>
    </source>
</evidence>
<dbReference type="AlphaFoldDB" id="B6YX34"/>
<keyword evidence="2" id="KW-0012">Acyltransferase</keyword>
<evidence type="ECO:0000259" key="3">
    <source>
        <dbReference type="PROSITE" id="PS51186"/>
    </source>
</evidence>
<dbReference type="InterPro" id="IPR050832">
    <property type="entry name" value="Bact_Acetyltransf"/>
</dbReference>
<dbReference type="Proteomes" id="UP000002727">
    <property type="component" value="Chromosome"/>
</dbReference>
<dbReference type="Pfam" id="PF13508">
    <property type="entry name" value="Acetyltransf_7"/>
    <property type="match status" value="1"/>
</dbReference>
<keyword evidence="1" id="KW-0808">Transferase</keyword>
<dbReference type="SUPFAM" id="SSF55729">
    <property type="entry name" value="Acyl-CoA N-acyltransferases (Nat)"/>
    <property type="match status" value="1"/>
</dbReference>
<dbReference type="PANTHER" id="PTHR43877">
    <property type="entry name" value="AMINOALKYLPHOSPHONATE N-ACETYLTRANSFERASE-RELATED-RELATED"/>
    <property type="match status" value="1"/>
</dbReference>
<keyword evidence="5" id="KW-1185">Reference proteome</keyword>
<dbReference type="STRING" id="523850.TON_1159"/>
<dbReference type="EMBL" id="CP000855">
    <property type="protein sequence ID" value="ACJ16647.1"/>
    <property type="molecule type" value="Genomic_DNA"/>
</dbReference>
<sequence>MDIRLLSRADERTDCLQIAKGLPEWFNEAGLKAMERDLQRETTFVTVEKDQVLGFITVKPLNEKALEILWMAVKREKREKGIGSELLAFIEGWALEKGFEVLVVKTSGDLFYKPYDETRKFYEKRGFVRVALIDPYHEWGEPALIYVKCLKGKEER</sequence>
<evidence type="ECO:0000256" key="2">
    <source>
        <dbReference type="ARBA" id="ARBA00023315"/>
    </source>
</evidence>
<dbReference type="InterPro" id="IPR000182">
    <property type="entry name" value="GNAT_dom"/>
</dbReference>
<reference evidence="4 5" key="1">
    <citation type="journal article" date="2008" name="J. Bacteriol.">
        <title>The complete genome sequence of Thermococcus onnurineus NA1 reveals a mixed heterotrophic and carboxydotrophic metabolism.</title>
        <authorList>
            <person name="Lee H.S."/>
            <person name="Kang S.G."/>
            <person name="Bae S.S."/>
            <person name="Lim J.K."/>
            <person name="Cho Y."/>
            <person name="Kim Y.J."/>
            <person name="Jeon J.H."/>
            <person name="Cha S.S."/>
            <person name="Kwon K.K."/>
            <person name="Kim H.T."/>
            <person name="Park C.J."/>
            <person name="Lee H.W."/>
            <person name="Kim S.I."/>
            <person name="Chun J."/>
            <person name="Colwell R.R."/>
            <person name="Kim S.J."/>
            <person name="Lee J.H."/>
        </authorList>
    </citation>
    <scope>NUCLEOTIDE SEQUENCE [LARGE SCALE GENOMIC DNA]</scope>
    <source>
        <strain evidence="4 5">NA1</strain>
    </source>
</reference>